<protein>
    <recommendedName>
        <fullName evidence="4">Protein kinase domain-containing protein</fullName>
    </recommendedName>
</protein>
<accession>A0AAV6ZDP9</accession>
<dbReference type="FunFam" id="1.10.510.10:FF:000116">
    <property type="entry name" value="inactive tyrosine-protein kinase transmembrane receptor ROR1"/>
    <property type="match status" value="1"/>
</dbReference>
<dbReference type="InterPro" id="IPR001245">
    <property type="entry name" value="Ser-Thr/Tyr_kinase_cat_dom"/>
</dbReference>
<dbReference type="SUPFAM" id="SSF56112">
    <property type="entry name" value="Protein kinase-like (PK-like)"/>
    <property type="match status" value="1"/>
</dbReference>
<sequence length="341" mass="37887">MAELHHPNIVCLLGVVTQEQPVCMLFEYMNIGDLHEFLIMRSPHSDVGCSSDEDGTVKSSLDHGDFLHIAIQIAAGMEYLASHFFVHKDLAARNILVGEQLHIKISDLGLSREIYSADYYRVQNKSLLPIRWMPPEAIMYGKFSTDSDIWSYGVVLWEIFSFGLQPYYGFSNQEVIEMVRKRQLLPCSEDCPPRMYSLMTECWQEIPSRRPRFKDIHMRLRSWEGLSSHTSSTTPSGGNATTQTTSLSASPRNTYNGYPIPPGYAAFPTAHYQPPGPPRVIQHCPPPKSRSPSSASGSTSTGHVTSLPSSGSNQDANIPLLSHMSMQSHPSSIGVQSLSKG</sequence>
<dbReference type="PROSITE" id="PS50011">
    <property type="entry name" value="PROTEIN_KINASE_DOM"/>
    <property type="match status" value="1"/>
</dbReference>
<organism evidence="5 6">
    <name type="scientific">Engystomops pustulosus</name>
    <name type="common">Tungara frog</name>
    <name type="synonym">Physalaemus pustulosus</name>
    <dbReference type="NCBI Taxonomy" id="76066"/>
    <lineage>
        <taxon>Eukaryota</taxon>
        <taxon>Metazoa</taxon>
        <taxon>Chordata</taxon>
        <taxon>Craniata</taxon>
        <taxon>Vertebrata</taxon>
        <taxon>Euteleostomi</taxon>
        <taxon>Amphibia</taxon>
        <taxon>Batrachia</taxon>
        <taxon>Anura</taxon>
        <taxon>Neobatrachia</taxon>
        <taxon>Hyloidea</taxon>
        <taxon>Leptodactylidae</taxon>
        <taxon>Leiuperinae</taxon>
        <taxon>Engystomops</taxon>
    </lineage>
</organism>
<dbReference type="GO" id="GO:0043123">
    <property type="term" value="P:positive regulation of canonical NF-kappaB signal transduction"/>
    <property type="evidence" value="ECO:0007669"/>
    <property type="project" value="TreeGrafter"/>
</dbReference>
<dbReference type="EMBL" id="WNYA01000663">
    <property type="protein sequence ID" value="KAG8547632.1"/>
    <property type="molecule type" value="Genomic_DNA"/>
</dbReference>
<dbReference type="InterPro" id="IPR000719">
    <property type="entry name" value="Prot_kinase_dom"/>
</dbReference>
<dbReference type="InterPro" id="IPR011009">
    <property type="entry name" value="Kinase-like_dom_sf"/>
</dbReference>
<keyword evidence="2" id="KW-0067">ATP-binding</keyword>
<feature type="domain" description="Protein kinase" evidence="4">
    <location>
        <begin position="1"/>
        <end position="220"/>
    </location>
</feature>
<dbReference type="Gene3D" id="1.10.510.10">
    <property type="entry name" value="Transferase(Phosphotransferase) domain 1"/>
    <property type="match status" value="1"/>
</dbReference>
<dbReference type="PANTHER" id="PTHR24416">
    <property type="entry name" value="TYROSINE-PROTEIN KINASE RECEPTOR"/>
    <property type="match status" value="1"/>
</dbReference>
<dbReference type="PROSITE" id="PS00109">
    <property type="entry name" value="PROTEIN_KINASE_TYR"/>
    <property type="match status" value="1"/>
</dbReference>
<feature type="compositionally biased region" description="Low complexity" evidence="3">
    <location>
        <begin position="290"/>
        <end position="300"/>
    </location>
</feature>
<evidence type="ECO:0000256" key="1">
    <source>
        <dbReference type="ARBA" id="ARBA00022741"/>
    </source>
</evidence>
<dbReference type="GO" id="GO:0004672">
    <property type="term" value="F:protein kinase activity"/>
    <property type="evidence" value="ECO:0007669"/>
    <property type="project" value="InterPro"/>
</dbReference>
<dbReference type="AlphaFoldDB" id="A0AAV6ZDP9"/>
<feature type="compositionally biased region" description="Pro residues" evidence="3">
    <location>
        <begin position="274"/>
        <end position="289"/>
    </location>
</feature>
<evidence type="ECO:0000256" key="2">
    <source>
        <dbReference type="ARBA" id="ARBA00022840"/>
    </source>
</evidence>
<evidence type="ECO:0000313" key="5">
    <source>
        <dbReference type="EMBL" id="KAG8547632.1"/>
    </source>
</evidence>
<feature type="compositionally biased region" description="Polar residues" evidence="3">
    <location>
        <begin position="301"/>
        <end position="316"/>
    </location>
</feature>
<reference evidence="5" key="1">
    <citation type="thesis" date="2020" institute="ProQuest LLC" country="789 East Eisenhower Parkway, Ann Arbor, MI, USA">
        <title>Comparative Genomics and Chromosome Evolution.</title>
        <authorList>
            <person name="Mudd A.B."/>
        </authorList>
    </citation>
    <scope>NUCLEOTIDE SEQUENCE</scope>
    <source>
        <strain evidence="5">237g6f4</strain>
        <tissue evidence="5">Blood</tissue>
    </source>
</reference>
<keyword evidence="1" id="KW-0547">Nucleotide-binding</keyword>
<evidence type="ECO:0000313" key="6">
    <source>
        <dbReference type="Proteomes" id="UP000824782"/>
    </source>
</evidence>
<dbReference type="PANTHER" id="PTHR24416:SF134">
    <property type="entry name" value="INACTIVE TYROSINE-PROTEIN KINASE TRANSMEMBRANE RECEPTOR ROR1"/>
    <property type="match status" value="1"/>
</dbReference>
<evidence type="ECO:0000256" key="3">
    <source>
        <dbReference type="SAM" id="MobiDB-lite"/>
    </source>
</evidence>
<feature type="compositionally biased region" description="Low complexity" evidence="3">
    <location>
        <begin position="227"/>
        <end position="236"/>
    </location>
</feature>
<evidence type="ECO:0000259" key="4">
    <source>
        <dbReference type="PROSITE" id="PS50011"/>
    </source>
</evidence>
<dbReference type="InterPro" id="IPR050122">
    <property type="entry name" value="RTK"/>
</dbReference>
<dbReference type="PRINTS" id="PR00109">
    <property type="entry name" value="TYRKINASE"/>
</dbReference>
<proteinExistence type="predicted"/>
<dbReference type="Gene3D" id="3.30.200.20">
    <property type="entry name" value="Phosphorylase Kinase, domain 1"/>
    <property type="match status" value="1"/>
</dbReference>
<feature type="region of interest" description="Disordered" evidence="3">
    <location>
        <begin position="226"/>
        <end position="317"/>
    </location>
</feature>
<dbReference type="GO" id="GO:0017147">
    <property type="term" value="F:Wnt-protein binding"/>
    <property type="evidence" value="ECO:0007669"/>
    <property type="project" value="TreeGrafter"/>
</dbReference>
<keyword evidence="6" id="KW-1185">Reference proteome</keyword>
<dbReference type="GO" id="GO:0043235">
    <property type="term" value="C:receptor complex"/>
    <property type="evidence" value="ECO:0007669"/>
    <property type="project" value="TreeGrafter"/>
</dbReference>
<dbReference type="Proteomes" id="UP000824782">
    <property type="component" value="Unassembled WGS sequence"/>
</dbReference>
<comment type="caution">
    <text evidence="5">The sequence shown here is derived from an EMBL/GenBank/DDBJ whole genome shotgun (WGS) entry which is preliminary data.</text>
</comment>
<dbReference type="InterPro" id="IPR008266">
    <property type="entry name" value="Tyr_kinase_AS"/>
</dbReference>
<gene>
    <name evidence="5" type="ORF">GDO81_027907</name>
</gene>
<dbReference type="Pfam" id="PF07714">
    <property type="entry name" value="PK_Tyr_Ser-Thr"/>
    <property type="match status" value="1"/>
</dbReference>
<dbReference type="GO" id="GO:0005886">
    <property type="term" value="C:plasma membrane"/>
    <property type="evidence" value="ECO:0007669"/>
    <property type="project" value="TreeGrafter"/>
</dbReference>
<name>A0AAV6ZDP9_ENGPU</name>
<feature type="compositionally biased region" description="Polar residues" evidence="3">
    <location>
        <begin position="237"/>
        <end position="256"/>
    </location>
</feature>
<dbReference type="GO" id="GO:0005524">
    <property type="term" value="F:ATP binding"/>
    <property type="evidence" value="ECO:0007669"/>
    <property type="project" value="UniProtKB-KW"/>
</dbReference>